<feature type="region of interest" description="Disordered" evidence="1">
    <location>
        <begin position="33"/>
        <end position="103"/>
    </location>
</feature>
<evidence type="ECO:0000313" key="2">
    <source>
        <dbReference type="EMBL" id="KAH0624996.1"/>
    </source>
</evidence>
<dbReference type="Proteomes" id="UP000826234">
    <property type="component" value="Unassembled WGS sequence"/>
</dbReference>
<dbReference type="InterPro" id="IPR032704">
    <property type="entry name" value="Cms1"/>
</dbReference>
<feature type="compositionally biased region" description="Basic and acidic residues" evidence="1">
    <location>
        <begin position="69"/>
        <end position="82"/>
    </location>
</feature>
<keyword evidence="3" id="KW-1185">Reference proteome</keyword>
<proteinExistence type="predicted"/>
<evidence type="ECO:0008006" key="4">
    <source>
        <dbReference type="Google" id="ProtNLM"/>
    </source>
</evidence>
<sequence>DLSSYHFFQWRWDTMQAADICFQQARINLSGGESLEEDADTSKATHQSTKPKLVSPKKRKQPAECVLTAEKESKSENKTEVKPKRRRKKKISDILAKSSPKPGVPADLQKLLSEHFGAKRSVIELEELKLPDACFLPGNDLTHSFASYLKEICPKWAKLRKNHTEKKSVVMLIICSSALRCLELIRYVIR</sequence>
<dbReference type="EMBL" id="JAIPUX010001232">
    <property type="protein sequence ID" value="KAH0624996.1"/>
    <property type="molecule type" value="Genomic_DNA"/>
</dbReference>
<protein>
    <recommendedName>
        <fullName evidence="4">Protein CMSS1</fullName>
    </recommendedName>
</protein>
<reference evidence="2 3" key="1">
    <citation type="journal article" date="2022" name="Gigascience">
        <title>A chromosome-level genome assembly and annotation of the desert horned lizard, Phrynosoma platyrhinos, provides insight into chromosomal rearrangements among reptiles.</title>
        <authorList>
            <person name="Koochekian N."/>
            <person name="Ascanio A."/>
            <person name="Farleigh K."/>
            <person name="Card D.C."/>
            <person name="Schield D.R."/>
            <person name="Castoe T.A."/>
            <person name="Jezkova T."/>
        </authorList>
    </citation>
    <scope>NUCLEOTIDE SEQUENCE [LARGE SCALE GENOMIC DNA]</scope>
    <source>
        <strain evidence="2">NK-2021</strain>
    </source>
</reference>
<dbReference type="PANTHER" id="PTHR24030">
    <property type="entry name" value="PROTEIN CMSS1"/>
    <property type="match status" value="1"/>
</dbReference>
<feature type="non-terminal residue" evidence="2">
    <location>
        <position position="1"/>
    </location>
</feature>
<evidence type="ECO:0000313" key="3">
    <source>
        <dbReference type="Proteomes" id="UP000826234"/>
    </source>
</evidence>
<dbReference type="PANTHER" id="PTHR24030:SF0">
    <property type="entry name" value="PROTEIN CMSS1"/>
    <property type="match status" value="1"/>
</dbReference>
<accession>A0ABQ7T6A5</accession>
<organism evidence="2 3">
    <name type="scientific">Phrynosoma platyrhinos</name>
    <name type="common">Desert horned lizard</name>
    <dbReference type="NCBI Taxonomy" id="52577"/>
    <lineage>
        <taxon>Eukaryota</taxon>
        <taxon>Metazoa</taxon>
        <taxon>Chordata</taxon>
        <taxon>Craniata</taxon>
        <taxon>Vertebrata</taxon>
        <taxon>Euteleostomi</taxon>
        <taxon>Lepidosauria</taxon>
        <taxon>Squamata</taxon>
        <taxon>Bifurcata</taxon>
        <taxon>Unidentata</taxon>
        <taxon>Episquamata</taxon>
        <taxon>Toxicofera</taxon>
        <taxon>Iguania</taxon>
        <taxon>Phrynosomatidae</taxon>
        <taxon>Phrynosomatinae</taxon>
        <taxon>Phrynosoma</taxon>
    </lineage>
</organism>
<comment type="caution">
    <text evidence="2">The sequence shown here is derived from an EMBL/GenBank/DDBJ whole genome shotgun (WGS) entry which is preliminary data.</text>
</comment>
<evidence type="ECO:0000256" key="1">
    <source>
        <dbReference type="SAM" id="MobiDB-lite"/>
    </source>
</evidence>
<name>A0ABQ7T6A5_PHRPL</name>
<gene>
    <name evidence="2" type="ORF">JD844_032986</name>
</gene>